<keyword evidence="7 11" id="KW-1133">Transmembrane helix</keyword>
<keyword evidence="8 11" id="KW-0472">Membrane</keyword>
<dbReference type="OrthoDB" id="192433at2"/>
<dbReference type="AlphaFoldDB" id="W4HLQ1"/>
<evidence type="ECO:0000256" key="11">
    <source>
        <dbReference type="SAM" id="Phobius"/>
    </source>
</evidence>
<proteinExistence type="predicted"/>
<dbReference type="RefSeq" id="WP_043843443.1">
    <property type="nucleotide sequence ID" value="NZ_AQQW01000004.1"/>
</dbReference>
<feature type="transmembrane region" description="Helical" evidence="11">
    <location>
        <begin position="229"/>
        <end position="249"/>
    </location>
</feature>
<keyword evidence="4" id="KW-0997">Cell inner membrane</keyword>
<evidence type="ECO:0000256" key="9">
    <source>
        <dbReference type="ARBA" id="ARBA00035611"/>
    </source>
</evidence>
<protein>
    <recommendedName>
        <fullName evidence="10">Xylose transport system permease protein XylH</fullName>
    </recommendedName>
</protein>
<dbReference type="eggNOG" id="COG4214">
    <property type="taxonomic scope" value="Bacteria"/>
</dbReference>
<feature type="transmembrane region" description="Helical" evidence="11">
    <location>
        <begin position="114"/>
        <end position="132"/>
    </location>
</feature>
<dbReference type="GO" id="GO:0005886">
    <property type="term" value="C:plasma membrane"/>
    <property type="evidence" value="ECO:0007669"/>
    <property type="project" value="UniProtKB-SubCell"/>
</dbReference>
<evidence type="ECO:0000256" key="1">
    <source>
        <dbReference type="ARBA" id="ARBA00004651"/>
    </source>
</evidence>
<keyword evidence="13" id="KW-1185">Reference proteome</keyword>
<dbReference type="PANTHER" id="PTHR32196:SF32">
    <property type="entry name" value="XYLOSE TRANSPORT SYSTEM PERMEASE PROTEIN XYLH"/>
    <property type="match status" value="1"/>
</dbReference>
<dbReference type="STRING" id="1379903.ATO8_07466"/>
<dbReference type="PANTHER" id="PTHR32196">
    <property type="entry name" value="ABC TRANSPORTER PERMEASE PROTEIN YPHD-RELATED-RELATED"/>
    <property type="match status" value="1"/>
</dbReference>
<comment type="function">
    <text evidence="9">Part of the binding-protein-dependent transport system for D-xylose. Probably responsible for the translocation of the substrate across the membrane.</text>
</comment>
<feature type="transmembrane region" description="Helical" evidence="11">
    <location>
        <begin position="56"/>
        <end position="76"/>
    </location>
</feature>
<feature type="transmembrane region" description="Helical" evidence="11">
    <location>
        <begin position="328"/>
        <end position="349"/>
    </location>
</feature>
<evidence type="ECO:0000256" key="6">
    <source>
        <dbReference type="ARBA" id="ARBA00022692"/>
    </source>
</evidence>
<dbReference type="PATRIC" id="fig|1317118.6.peg.1546"/>
<dbReference type="CDD" id="cd06579">
    <property type="entry name" value="TM_PBP1_transp_AraH_like"/>
    <property type="match status" value="1"/>
</dbReference>
<evidence type="ECO:0000256" key="10">
    <source>
        <dbReference type="ARBA" id="ARBA00035686"/>
    </source>
</evidence>
<evidence type="ECO:0000256" key="5">
    <source>
        <dbReference type="ARBA" id="ARBA00022597"/>
    </source>
</evidence>
<accession>W4HLQ1</accession>
<dbReference type="Pfam" id="PF02653">
    <property type="entry name" value="BPD_transp_2"/>
    <property type="match status" value="1"/>
</dbReference>
<feature type="transmembrane region" description="Helical" evidence="11">
    <location>
        <begin position="277"/>
        <end position="295"/>
    </location>
</feature>
<feature type="transmembrane region" description="Helical" evidence="11">
    <location>
        <begin position="361"/>
        <end position="385"/>
    </location>
</feature>
<keyword evidence="2" id="KW-0813">Transport</keyword>
<feature type="transmembrane region" description="Helical" evidence="11">
    <location>
        <begin position="88"/>
        <end position="108"/>
    </location>
</feature>
<evidence type="ECO:0000256" key="2">
    <source>
        <dbReference type="ARBA" id="ARBA00022448"/>
    </source>
</evidence>
<dbReference type="GO" id="GO:0022857">
    <property type="term" value="F:transmembrane transporter activity"/>
    <property type="evidence" value="ECO:0007669"/>
    <property type="project" value="InterPro"/>
</dbReference>
<feature type="transmembrane region" description="Helical" evidence="11">
    <location>
        <begin position="406"/>
        <end position="425"/>
    </location>
</feature>
<evidence type="ECO:0000256" key="8">
    <source>
        <dbReference type="ARBA" id="ARBA00023136"/>
    </source>
</evidence>
<sequence length="432" mass="45461">MADTTGSDATSPRRKGLLDTLEVDTRLLGMIGAFVVLCLVFNFVTEGRFLTPRNVFNLTIQTVSVALMATGMVFIIVTRHIDLSVGSLLATCSAVMAMTQTVVLPNWLGFDYGSGAIAPLALIAGLVVGTLIGAFNGWLVGYLTIPAFIVTLGGLLVWRNVAWYLTNGQTIGPLDETFQLLGGINGTLGETGSWIVGAVAVVAAILALASARRSKKAHDFPVKPLWAEVVLGVVIAVVILGFVALLNAYDIPENRLERMFEARGETMPEGYTEGYGIPYSVLLLILVAVVMTVVARKTRLGRYIFATGGNPDAAELSGINTRLLTVKVFALMGFLCALSAAVASARLTFHSNDIGTLDELRVIAAAVIGGTALAGGIGTIYGAILGALIMQSLQSGMAMVGVDAPFQNIVVGAVLVLAVLIDILYRKRTGAK</sequence>
<evidence type="ECO:0000256" key="7">
    <source>
        <dbReference type="ARBA" id="ARBA00022989"/>
    </source>
</evidence>
<evidence type="ECO:0000256" key="4">
    <source>
        <dbReference type="ARBA" id="ARBA00022519"/>
    </source>
</evidence>
<evidence type="ECO:0000313" key="13">
    <source>
        <dbReference type="Proteomes" id="UP000019063"/>
    </source>
</evidence>
<gene>
    <name evidence="12" type="ORF">ATO8_07466</name>
</gene>
<feature type="transmembrane region" description="Helical" evidence="11">
    <location>
        <begin position="23"/>
        <end position="44"/>
    </location>
</feature>
<dbReference type="InterPro" id="IPR001851">
    <property type="entry name" value="ABC_transp_permease"/>
</dbReference>
<keyword evidence="6 11" id="KW-0812">Transmembrane</keyword>
<comment type="caution">
    <text evidence="12">The sequence shown here is derived from an EMBL/GenBank/DDBJ whole genome shotgun (WGS) entry which is preliminary data.</text>
</comment>
<feature type="transmembrane region" description="Helical" evidence="11">
    <location>
        <begin position="139"/>
        <end position="158"/>
    </location>
</feature>
<keyword evidence="3" id="KW-1003">Cell membrane</keyword>
<organism evidence="12 13">
    <name type="scientific">Roseivivax marinus</name>
    <dbReference type="NCBI Taxonomy" id="1379903"/>
    <lineage>
        <taxon>Bacteria</taxon>
        <taxon>Pseudomonadati</taxon>
        <taxon>Pseudomonadota</taxon>
        <taxon>Alphaproteobacteria</taxon>
        <taxon>Rhodobacterales</taxon>
        <taxon>Roseobacteraceae</taxon>
        <taxon>Roseivivax</taxon>
    </lineage>
</organism>
<feature type="transmembrane region" description="Helical" evidence="11">
    <location>
        <begin position="191"/>
        <end position="209"/>
    </location>
</feature>
<dbReference type="Proteomes" id="UP000019063">
    <property type="component" value="Unassembled WGS sequence"/>
</dbReference>
<evidence type="ECO:0000313" key="12">
    <source>
        <dbReference type="EMBL" id="ETW13031.1"/>
    </source>
</evidence>
<comment type="subcellular location">
    <subcellularLocation>
        <location evidence="1">Cell membrane</location>
        <topology evidence="1">Multi-pass membrane protein</topology>
    </subcellularLocation>
</comment>
<evidence type="ECO:0000256" key="3">
    <source>
        <dbReference type="ARBA" id="ARBA00022475"/>
    </source>
</evidence>
<reference evidence="12 13" key="1">
    <citation type="journal article" date="2014" name="Antonie Van Leeuwenhoek">
        <title>Roseivivax atlanticus sp. nov., isolated from surface seawater of the Atlantic Ocean.</title>
        <authorList>
            <person name="Li G."/>
            <person name="Lai Q."/>
            <person name="Liu X."/>
            <person name="Sun F."/>
            <person name="Shao Z."/>
        </authorList>
    </citation>
    <scope>NUCLEOTIDE SEQUENCE [LARGE SCALE GENOMIC DNA]</scope>
    <source>
        <strain evidence="12 13">22II-s10s</strain>
    </source>
</reference>
<dbReference type="EMBL" id="AQQW01000004">
    <property type="protein sequence ID" value="ETW13031.1"/>
    <property type="molecule type" value="Genomic_DNA"/>
</dbReference>
<name>W4HLQ1_9RHOB</name>
<keyword evidence="5" id="KW-0762">Sugar transport</keyword>